<protein>
    <submittedName>
        <fullName evidence="2">Uncharacterized protein</fullName>
    </submittedName>
</protein>
<comment type="caution">
    <text evidence="2">The sequence shown here is derived from an EMBL/GenBank/DDBJ whole genome shotgun (WGS) entry which is preliminary data.</text>
</comment>
<evidence type="ECO:0000313" key="2">
    <source>
        <dbReference type="EMBL" id="KAL3524419.1"/>
    </source>
</evidence>
<dbReference type="PANTHER" id="PTHR34371">
    <property type="entry name" value="OS01G0551000 PROTEIN"/>
    <property type="match status" value="1"/>
</dbReference>
<dbReference type="Proteomes" id="UP001630127">
    <property type="component" value="Unassembled WGS sequence"/>
</dbReference>
<keyword evidence="3" id="KW-1185">Reference proteome</keyword>
<dbReference type="InterPro" id="IPR007789">
    <property type="entry name" value="DUF688"/>
</dbReference>
<sequence length="234" mass="26057">MGIEAESHEATTTPPKLSLSKLPSKQRQPFVMSTPPINTSASIPFQWEEAPGKPRAQFVTNYNKSCSSAARCLDLPPRLLNSSIKFTNVSCNSDSPTTVLDGPYNNNSNNDRSFSECSSTFSLPNKGTLRRSLVEEIVGEVVKCAPQTDVMNKERYHYHPSSSVMNVVGSWRWGSYKENSSSVSLGANAKPPRRLKRRSSFSSFSHASSKFLAGIYGSFKQVVPWRRRQEQKKT</sequence>
<dbReference type="Pfam" id="PF05097">
    <property type="entry name" value="DUF688"/>
    <property type="match status" value="1"/>
</dbReference>
<reference evidence="2 3" key="1">
    <citation type="submission" date="2024-11" db="EMBL/GenBank/DDBJ databases">
        <title>A near-complete genome assembly of Cinchona calisaya.</title>
        <authorList>
            <person name="Lian D.C."/>
            <person name="Zhao X.W."/>
            <person name="Wei L."/>
        </authorList>
    </citation>
    <scope>NUCLEOTIDE SEQUENCE [LARGE SCALE GENOMIC DNA]</scope>
    <source>
        <tissue evidence="2">Nenye</tissue>
    </source>
</reference>
<proteinExistence type="predicted"/>
<evidence type="ECO:0000256" key="1">
    <source>
        <dbReference type="SAM" id="MobiDB-lite"/>
    </source>
</evidence>
<evidence type="ECO:0000313" key="3">
    <source>
        <dbReference type="Proteomes" id="UP001630127"/>
    </source>
</evidence>
<organism evidence="2 3">
    <name type="scientific">Cinchona calisaya</name>
    <dbReference type="NCBI Taxonomy" id="153742"/>
    <lineage>
        <taxon>Eukaryota</taxon>
        <taxon>Viridiplantae</taxon>
        <taxon>Streptophyta</taxon>
        <taxon>Embryophyta</taxon>
        <taxon>Tracheophyta</taxon>
        <taxon>Spermatophyta</taxon>
        <taxon>Magnoliopsida</taxon>
        <taxon>eudicotyledons</taxon>
        <taxon>Gunneridae</taxon>
        <taxon>Pentapetalae</taxon>
        <taxon>asterids</taxon>
        <taxon>lamiids</taxon>
        <taxon>Gentianales</taxon>
        <taxon>Rubiaceae</taxon>
        <taxon>Cinchonoideae</taxon>
        <taxon>Cinchoneae</taxon>
        <taxon>Cinchona</taxon>
    </lineage>
</organism>
<gene>
    <name evidence="2" type="ORF">ACH5RR_017253</name>
</gene>
<dbReference type="AlphaFoldDB" id="A0ABD2ZZG1"/>
<feature type="region of interest" description="Disordered" evidence="1">
    <location>
        <begin position="1"/>
        <end position="35"/>
    </location>
</feature>
<name>A0ABD2ZZG1_9GENT</name>
<dbReference type="PANTHER" id="PTHR34371:SF6">
    <property type="entry name" value="MEMBRANE-ASSOCIATED KINASE REGULATOR 6"/>
    <property type="match status" value="1"/>
</dbReference>
<feature type="compositionally biased region" description="Low complexity" evidence="1">
    <location>
        <begin position="11"/>
        <end position="25"/>
    </location>
</feature>
<accession>A0ABD2ZZG1</accession>
<dbReference type="EMBL" id="JBJUIK010000007">
    <property type="protein sequence ID" value="KAL3524419.1"/>
    <property type="molecule type" value="Genomic_DNA"/>
</dbReference>